<evidence type="ECO:0000313" key="4">
    <source>
        <dbReference type="Proteomes" id="UP000289166"/>
    </source>
</evidence>
<dbReference type="OrthoDB" id="9813368at2"/>
<evidence type="ECO:0000256" key="1">
    <source>
        <dbReference type="SAM" id="MobiDB-lite"/>
    </source>
</evidence>
<evidence type="ECO:0000256" key="2">
    <source>
        <dbReference type="SAM" id="Phobius"/>
    </source>
</evidence>
<protein>
    <submittedName>
        <fullName evidence="3">Uncharacterized protein</fullName>
    </submittedName>
</protein>
<accession>A0A4Q0I7U0</accession>
<proteinExistence type="predicted"/>
<feature type="transmembrane region" description="Helical" evidence="2">
    <location>
        <begin position="325"/>
        <end position="346"/>
    </location>
</feature>
<feature type="transmembrane region" description="Helical" evidence="2">
    <location>
        <begin position="352"/>
        <end position="375"/>
    </location>
</feature>
<keyword evidence="2" id="KW-0812">Transmembrane</keyword>
<sequence length="549" mass="61181">MKKIRTKQNKKDIKVLDKTMDVTRRAKNAYIRTKERSEQLGHNDDSNYVDYADNLVSDSAKNITHKGEHIAKRYGKKAIEKIKTRKVQANDSAWSDTHNADNVYPSSQGEAKELVQRNAARTEAQQTTQQNYAQAKIKDAAKQKNTQLISNKANTQNSPQIRVKETVSRKFTLSKPGEAGKRRFVQSRANRRLTQSNSIPEASRNAFRTQARQTSGHITAHSPQHPVPRPTGNALRRNTYFYSKTGHTVKQSAKTSVKTIKEGSKGTVKTVKKSIKTAKRTAKTAIKTSQAAVKTAVKTAQATRRAVQAARAAARTAAFTAKMTVKAMIAAIKAIILAVKGTIALIAAGGWIVLVIILVICLAGFLLGSVFGVFFSNESPGENIPTMTEVVRQLNEEYYAKIEQIKAENPHDTLEFSSNSGNSTAVSNWREILPVYAVKTTTAPENGMDVATLDDTKVGILRSIFWNMNQINYWIETIEHEETIITEDEDGNEVEETITITETTLHIVLASKTHVDMITEYHFNSEQIGLLNELMQDEYQQLFMQLIEG</sequence>
<feature type="compositionally biased region" description="Polar residues" evidence="1">
    <location>
        <begin position="145"/>
        <end position="160"/>
    </location>
</feature>
<feature type="region of interest" description="Disordered" evidence="1">
    <location>
        <begin position="90"/>
        <end position="208"/>
    </location>
</feature>
<feature type="compositionally biased region" description="Low complexity" evidence="1">
    <location>
        <begin position="116"/>
        <end position="135"/>
    </location>
</feature>
<dbReference type="RefSeq" id="WP_128705581.1">
    <property type="nucleotide sequence ID" value="NZ_RLII01000001.1"/>
</dbReference>
<keyword evidence="4" id="KW-1185">Reference proteome</keyword>
<keyword evidence="2" id="KW-1133">Transmembrane helix</keyword>
<organism evidence="3 4">
    <name type="scientific">Acetivibrio mesophilus</name>
    <dbReference type="NCBI Taxonomy" id="2487273"/>
    <lineage>
        <taxon>Bacteria</taxon>
        <taxon>Bacillati</taxon>
        <taxon>Bacillota</taxon>
        <taxon>Clostridia</taxon>
        <taxon>Eubacteriales</taxon>
        <taxon>Oscillospiraceae</taxon>
        <taxon>Acetivibrio</taxon>
    </lineage>
</organism>
<dbReference type="AlphaFoldDB" id="A0A4Q0I7U0"/>
<feature type="compositionally biased region" description="Basic residues" evidence="1">
    <location>
        <begin position="182"/>
        <end position="191"/>
    </location>
</feature>
<feature type="compositionally biased region" description="Polar residues" evidence="1">
    <location>
        <begin position="192"/>
        <end position="208"/>
    </location>
</feature>
<evidence type="ECO:0000313" key="3">
    <source>
        <dbReference type="EMBL" id="RXE60483.1"/>
    </source>
</evidence>
<reference evidence="4" key="1">
    <citation type="submission" date="2018-11" db="EMBL/GenBank/DDBJ databases">
        <title>Genome sequencing of a novel mesophilic and cellulolytic organism within the genus Hungateiclostridium.</title>
        <authorList>
            <person name="Rettenmaier R."/>
            <person name="Liebl W."/>
            <person name="Zverlov V."/>
        </authorList>
    </citation>
    <scope>NUCLEOTIDE SEQUENCE [LARGE SCALE GENOMIC DNA]</scope>
    <source>
        <strain evidence="4">N2K1</strain>
    </source>
</reference>
<keyword evidence="2" id="KW-0472">Membrane</keyword>
<comment type="caution">
    <text evidence="3">The sequence shown here is derived from an EMBL/GenBank/DDBJ whole genome shotgun (WGS) entry which is preliminary data.</text>
</comment>
<dbReference type="EMBL" id="RLII01000001">
    <property type="protein sequence ID" value="RXE60483.1"/>
    <property type="molecule type" value="Genomic_DNA"/>
</dbReference>
<dbReference type="Proteomes" id="UP000289166">
    <property type="component" value="Unassembled WGS sequence"/>
</dbReference>
<name>A0A4Q0I7U0_9FIRM</name>
<gene>
    <name evidence="3" type="ORF">EFD62_00670</name>
</gene>